<dbReference type="Gene3D" id="3.40.50.450">
    <property type="match status" value="1"/>
</dbReference>
<dbReference type="NCBIfam" id="TIGR00732">
    <property type="entry name" value="dprA"/>
    <property type="match status" value="1"/>
</dbReference>
<sequence>MNDRERLAGYACRFQGDWKQIQHAWMHNIDTDETPSDPFITILDKEYPPQLKQLQYAPWVLFYEGDITLLQKRMITLVGTRKPSVQGAQAAIAITSRLSRQFVIVSGLAKGVDGICHRTALVHQKPTIGVIAHGLDTVYPMVNQDLYAAMKQQGLILSEFPRGTPVRKYSFPWRNRILAALSEAVIVVQASVHSGTMHTVREALQLGKEIWCVPHPFQQEEGFGCNALIDDGARILYDLDQLQEIEQTKPVENAKRFV</sequence>
<dbReference type="Pfam" id="PF02481">
    <property type="entry name" value="DNA_processg_A"/>
    <property type="match status" value="1"/>
</dbReference>
<dbReference type="EMBL" id="JALBUR010000026">
    <property type="protein sequence ID" value="MDX8420208.1"/>
    <property type="molecule type" value="Genomic_DNA"/>
</dbReference>
<dbReference type="InterPro" id="IPR003488">
    <property type="entry name" value="DprA"/>
</dbReference>
<evidence type="ECO:0000256" key="1">
    <source>
        <dbReference type="ARBA" id="ARBA00006525"/>
    </source>
</evidence>
<dbReference type="RefSeq" id="WP_370596415.1">
    <property type="nucleotide sequence ID" value="NZ_JALBUR010000026.1"/>
</dbReference>
<dbReference type="InterPro" id="IPR057666">
    <property type="entry name" value="DrpA_SLOG"/>
</dbReference>
<accession>A0AB35U3V9</accession>
<comment type="caution">
    <text evidence="3">The sequence shown here is derived from an EMBL/GenBank/DDBJ whole genome shotgun (WGS) entry which is preliminary data.</text>
</comment>
<dbReference type="SUPFAM" id="SSF102405">
    <property type="entry name" value="MCP/YpsA-like"/>
    <property type="match status" value="1"/>
</dbReference>
<protein>
    <submittedName>
        <fullName evidence="3">DNA-processing protein DprA</fullName>
    </submittedName>
</protein>
<feature type="domain" description="Smf/DprA SLOG" evidence="2">
    <location>
        <begin position="39"/>
        <end position="243"/>
    </location>
</feature>
<evidence type="ECO:0000313" key="4">
    <source>
        <dbReference type="Proteomes" id="UP001286174"/>
    </source>
</evidence>
<keyword evidence="4" id="KW-1185">Reference proteome</keyword>
<dbReference type="PANTHER" id="PTHR43022:SF1">
    <property type="entry name" value="PROTEIN SMF"/>
    <property type="match status" value="1"/>
</dbReference>
<dbReference type="AlphaFoldDB" id="A0AB35U3V9"/>
<comment type="similarity">
    <text evidence="1">Belongs to the DprA/Smf family.</text>
</comment>
<name>A0AB35U3V9_9FIRM</name>
<reference evidence="3 4" key="1">
    <citation type="submission" date="2022-03" db="EMBL/GenBank/DDBJ databases">
        <title>Novel taxa within the pig intestine.</title>
        <authorList>
            <person name="Wylensek D."/>
            <person name="Bishof K."/>
            <person name="Afrizal A."/>
            <person name="Clavel T."/>
        </authorList>
    </citation>
    <scope>NUCLEOTIDE SEQUENCE [LARGE SCALE GENOMIC DNA]</scope>
    <source>
        <strain evidence="3 4">CLA-KB-P133</strain>
    </source>
</reference>
<gene>
    <name evidence="3" type="primary">dprA</name>
    <name evidence="3" type="ORF">MOZ60_08890</name>
</gene>
<proteinExistence type="inferred from homology"/>
<dbReference type="PANTHER" id="PTHR43022">
    <property type="entry name" value="PROTEIN SMF"/>
    <property type="match status" value="1"/>
</dbReference>
<evidence type="ECO:0000313" key="3">
    <source>
        <dbReference type="EMBL" id="MDX8420208.1"/>
    </source>
</evidence>
<dbReference type="Proteomes" id="UP001286174">
    <property type="component" value="Unassembled WGS sequence"/>
</dbReference>
<dbReference type="GO" id="GO:0009294">
    <property type="term" value="P:DNA-mediated transformation"/>
    <property type="evidence" value="ECO:0007669"/>
    <property type="project" value="InterPro"/>
</dbReference>
<evidence type="ECO:0000259" key="2">
    <source>
        <dbReference type="Pfam" id="PF02481"/>
    </source>
</evidence>
<organism evidence="3 4">
    <name type="scientific">Grylomicrobium aquisgranensis</name>
    <dbReference type="NCBI Taxonomy" id="2926318"/>
    <lineage>
        <taxon>Bacteria</taxon>
        <taxon>Bacillati</taxon>
        <taxon>Bacillota</taxon>
        <taxon>Erysipelotrichia</taxon>
        <taxon>Erysipelotrichales</taxon>
        <taxon>Erysipelotrichaceae</taxon>
        <taxon>Grylomicrobium</taxon>
    </lineage>
</organism>